<comment type="similarity">
    <text evidence="1 3">Belongs to the type-B carboxylesterase/lipase family.</text>
</comment>
<keyword evidence="6" id="KW-1185">Reference proteome</keyword>
<keyword evidence="2 3" id="KW-0378">Hydrolase</keyword>
<evidence type="ECO:0000259" key="4">
    <source>
        <dbReference type="Pfam" id="PF00135"/>
    </source>
</evidence>
<dbReference type="InterPro" id="IPR019826">
    <property type="entry name" value="Carboxylesterase_B_AS"/>
</dbReference>
<dbReference type="Gene3D" id="3.40.50.1820">
    <property type="entry name" value="alpha/beta hydrolase"/>
    <property type="match status" value="1"/>
</dbReference>
<feature type="domain" description="Carboxylesterase type B" evidence="4">
    <location>
        <begin position="42"/>
        <end position="532"/>
    </location>
</feature>
<dbReference type="OrthoDB" id="408631at2759"/>
<evidence type="ECO:0000256" key="3">
    <source>
        <dbReference type="RuleBase" id="RU361235"/>
    </source>
</evidence>
<dbReference type="Proteomes" id="UP000217199">
    <property type="component" value="Unassembled WGS sequence"/>
</dbReference>
<dbReference type="InterPro" id="IPR029058">
    <property type="entry name" value="AB_hydrolase_fold"/>
</dbReference>
<dbReference type="SUPFAM" id="SSF53474">
    <property type="entry name" value="alpha/beta-Hydrolases"/>
    <property type="match status" value="1"/>
</dbReference>
<evidence type="ECO:0000256" key="2">
    <source>
        <dbReference type="ARBA" id="ARBA00022801"/>
    </source>
</evidence>
<dbReference type="PANTHER" id="PTHR11559">
    <property type="entry name" value="CARBOXYLESTERASE"/>
    <property type="match status" value="1"/>
</dbReference>
<dbReference type="EMBL" id="NBII01000006">
    <property type="protein sequence ID" value="PAV17979.1"/>
    <property type="molecule type" value="Genomic_DNA"/>
</dbReference>
<gene>
    <name evidence="5" type="ORF">PNOK_0646500</name>
</gene>
<accession>A0A286UEP0</accession>
<dbReference type="InterPro" id="IPR002018">
    <property type="entry name" value="CarbesteraseB"/>
</dbReference>
<evidence type="ECO:0000313" key="5">
    <source>
        <dbReference type="EMBL" id="PAV17979.1"/>
    </source>
</evidence>
<reference evidence="5 6" key="1">
    <citation type="journal article" date="2017" name="Mol. Ecol.">
        <title>Comparative and population genomic landscape of Phellinus noxius: A hypervariable fungus causing root rot in trees.</title>
        <authorList>
            <person name="Chung C.L."/>
            <person name="Lee T.J."/>
            <person name="Akiba M."/>
            <person name="Lee H.H."/>
            <person name="Kuo T.H."/>
            <person name="Liu D."/>
            <person name="Ke H.M."/>
            <person name="Yokoi T."/>
            <person name="Roa M.B."/>
            <person name="Lu M.J."/>
            <person name="Chang Y.Y."/>
            <person name="Ann P.J."/>
            <person name="Tsai J.N."/>
            <person name="Chen C.Y."/>
            <person name="Tzean S.S."/>
            <person name="Ota Y."/>
            <person name="Hattori T."/>
            <person name="Sahashi N."/>
            <person name="Liou R.F."/>
            <person name="Kikuchi T."/>
            <person name="Tsai I.J."/>
        </authorList>
    </citation>
    <scope>NUCLEOTIDE SEQUENCE [LARGE SCALE GENOMIC DNA]</scope>
    <source>
        <strain evidence="5 6">FFPRI411160</strain>
    </source>
</reference>
<dbReference type="InParanoid" id="A0A286UEP0"/>
<protein>
    <recommendedName>
        <fullName evidence="3">Carboxylic ester hydrolase</fullName>
        <ecNumber evidence="3">3.1.1.-</ecNumber>
    </recommendedName>
</protein>
<dbReference type="EC" id="3.1.1.-" evidence="3"/>
<organism evidence="5 6">
    <name type="scientific">Pyrrhoderma noxium</name>
    <dbReference type="NCBI Taxonomy" id="2282107"/>
    <lineage>
        <taxon>Eukaryota</taxon>
        <taxon>Fungi</taxon>
        <taxon>Dikarya</taxon>
        <taxon>Basidiomycota</taxon>
        <taxon>Agaricomycotina</taxon>
        <taxon>Agaricomycetes</taxon>
        <taxon>Hymenochaetales</taxon>
        <taxon>Hymenochaetaceae</taxon>
        <taxon>Pyrrhoderma</taxon>
    </lineage>
</organism>
<dbReference type="GO" id="GO:0016787">
    <property type="term" value="F:hydrolase activity"/>
    <property type="evidence" value="ECO:0007669"/>
    <property type="project" value="UniProtKB-KW"/>
</dbReference>
<dbReference type="PROSITE" id="PS00122">
    <property type="entry name" value="CARBOXYLESTERASE_B_1"/>
    <property type="match status" value="1"/>
</dbReference>
<dbReference type="STRING" id="2282107.A0A286UEP0"/>
<name>A0A286UEP0_9AGAM</name>
<evidence type="ECO:0000256" key="1">
    <source>
        <dbReference type="ARBA" id="ARBA00005964"/>
    </source>
</evidence>
<dbReference type="Pfam" id="PF00135">
    <property type="entry name" value="COesterase"/>
    <property type="match status" value="1"/>
</dbReference>
<dbReference type="InterPro" id="IPR050309">
    <property type="entry name" value="Type-B_Carboxylest/Lipase"/>
</dbReference>
<evidence type="ECO:0000313" key="6">
    <source>
        <dbReference type="Proteomes" id="UP000217199"/>
    </source>
</evidence>
<sequence>MDMVYIEVSIVCFLLSYSPFVSSIEGTLSSTTDVDLGYAIYRGTYDKEMNQTEFLGIRYAASPTDNLRFQAPKKPYSIRDEGIIEANTFPPVCFQAFPGTQPTSPPVTNNYTKAQLHTTSNIRKKISNEATDLGQSEDCLFLNVYVSGTLNSLGKMPVVVWIHGGGYILGGGSMYPGSDLVKGAGGGIIAVVIQYRLGLFGFLAGNEVKEKGSLNAGLLDQRLALEWVQDNIHLFGGDPNKVTIWGESAGAGSVVQHMVAYGGHSPRKLFSNAITSSIFLPSQYNYDDPASEKIYSDTVQLTGCGSTNDSFACLTQVDASLLEIANLAINNAGFFGTFVVVPVVDGELIIEQPMKTIAKGNLNAERYLAVSNTFEGRIFVNPILSSEIDTYTYVQRLYPSFSTSNVQETVQQYTNIGLNTVDEQAVAIMGESIFICPAYTILSSFSRGGYKGLYAIPPGNHGDDIQHYFPELDSPIADDLFYNSTIFSTSFSGGFLGFVKFDDPNKHTLPDSKLPEWGVYNVDKSKTEMLFNRTADFQPDIRIISTDSGLLERCE</sequence>
<dbReference type="AlphaFoldDB" id="A0A286UEP0"/>
<proteinExistence type="inferred from homology"/>
<comment type="caution">
    <text evidence="5">The sequence shown here is derived from an EMBL/GenBank/DDBJ whole genome shotgun (WGS) entry which is preliminary data.</text>
</comment>